<dbReference type="EMBL" id="QOIL01000005">
    <property type="protein sequence ID" value="RCG31134.1"/>
    <property type="molecule type" value="Genomic_DNA"/>
</dbReference>
<dbReference type="SUPFAM" id="SSF47384">
    <property type="entry name" value="Homodimeric domain of signal transducing histidine kinase"/>
    <property type="match status" value="1"/>
</dbReference>
<keyword evidence="15" id="KW-0904">Protein phosphatase</keyword>
<dbReference type="GO" id="GO:0005524">
    <property type="term" value="F:ATP binding"/>
    <property type="evidence" value="ECO:0007669"/>
    <property type="project" value="UniProtKB-KW"/>
</dbReference>
<dbReference type="InterPro" id="IPR036097">
    <property type="entry name" value="HisK_dim/P_sf"/>
</dbReference>
<dbReference type="Proteomes" id="UP000253094">
    <property type="component" value="Unassembled WGS sequence"/>
</dbReference>
<evidence type="ECO:0000256" key="10">
    <source>
        <dbReference type="ARBA" id="ARBA00022741"/>
    </source>
</evidence>
<dbReference type="InterPro" id="IPR004358">
    <property type="entry name" value="Sig_transdc_His_kin-like_C"/>
</dbReference>
<evidence type="ECO:0000256" key="6">
    <source>
        <dbReference type="ARBA" id="ARBA00022475"/>
    </source>
</evidence>
<comment type="catalytic activity">
    <reaction evidence="1">
        <text>ATP + protein L-histidine = ADP + protein N-phospho-L-histidine.</text>
        <dbReference type="EC" id="2.7.13.3"/>
    </reaction>
</comment>
<evidence type="ECO:0000259" key="25">
    <source>
        <dbReference type="PROSITE" id="PS50885"/>
    </source>
</evidence>
<keyword evidence="19" id="KW-0843">Virulence</keyword>
<feature type="domain" description="Histidine kinase" evidence="24">
    <location>
        <begin position="237"/>
        <end position="434"/>
    </location>
</feature>
<keyword evidence="14" id="KW-0460">Magnesium</keyword>
<name>A0A367FLI7_9ACTN</name>
<dbReference type="Gene3D" id="3.30.565.10">
    <property type="entry name" value="Histidine kinase-like ATPase, C-terminal domain"/>
    <property type="match status" value="1"/>
</dbReference>
<dbReference type="OrthoDB" id="5499837at2"/>
<dbReference type="InterPro" id="IPR050980">
    <property type="entry name" value="2C_sensor_his_kinase"/>
</dbReference>
<sequence length="435" mass="45562">MSAEGTPLRHRALAAIVAVTALAVLLFAAPLAASVDQLYHDETAVGLQRDAAWIAAAVPDDVGRDPRVPLALPRNIAADLTVGVYTVKGARRLFGAGPDISALAAAGRDGHTHQRIEDGYLAVTAPIPSDEGISLVVRVAVAHDLIEDRIHRAWMLMAVLGLIALGLAAGMAIYLSRRLATPLERLTGAALALGDGDFTVRAPRSGLREADQAGAALEATARRLGDVLAREQAFSADVSHQLRTGLTGLLLGLESARTRPAAGQAEAIEIALARGERLRTVIEDLVTLARDTHAGRPLDVRALMEEARRHWHGLLAERGRRLTIRIEPDLPPLTAAPAAVRQILLVLLDNALTHGAGEVVITVSDVGPGVAVNVGDQGKGVPDGQDVFARSASPEDGHGIGLPLARSLAEAEGGRLVLHRNAPPVFSLLLPASPS</sequence>
<evidence type="ECO:0000256" key="11">
    <source>
        <dbReference type="ARBA" id="ARBA00022777"/>
    </source>
</evidence>
<keyword evidence="13" id="KW-0067">ATP-binding</keyword>
<evidence type="ECO:0000256" key="17">
    <source>
        <dbReference type="ARBA" id="ARBA00023012"/>
    </source>
</evidence>
<dbReference type="SMART" id="SM00387">
    <property type="entry name" value="HATPase_c"/>
    <property type="match status" value="1"/>
</dbReference>
<organism evidence="26 27">
    <name type="scientific">Sphaerisporangium album</name>
    <dbReference type="NCBI Taxonomy" id="509200"/>
    <lineage>
        <taxon>Bacteria</taxon>
        <taxon>Bacillati</taxon>
        <taxon>Actinomycetota</taxon>
        <taxon>Actinomycetes</taxon>
        <taxon>Streptosporangiales</taxon>
        <taxon>Streptosporangiaceae</taxon>
        <taxon>Sphaerisporangium</taxon>
    </lineage>
</organism>
<keyword evidence="18" id="KW-0346">Stress response</keyword>
<evidence type="ECO:0000256" key="14">
    <source>
        <dbReference type="ARBA" id="ARBA00022842"/>
    </source>
</evidence>
<evidence type="ECO:0000256" key="20">
    <source>
        <dbReference type="ARBA" id="ARBA00023211"/>
    </source>
</evidence>
<dbReference type="GO" id="GO:0004721">
    <property type="term" value="F:phosphoprotein phosphatase activity"/>
    <property type="evidence" value="ECO:0007669"/>
    <property type="project" value="UniProtKB-KW"/>
</dbReference>
<evidence type="ECO:0000256" key="9">
    <source>
        <dbReference type="ARBA" id="ARBA00022692"/>
    </source>
</evidence>
<protein>
    <recommendedName>
        <fullName evidence="21">Signal transduction histidine-protein kinase/phosphatase MprB</fullName>
        <ecNumber evidence="5">2.7.13.3</ecNumber>
    </recommendedName>
    <alternativeName>
        <fullName evidence="22">Mycobacterial persistence regulator B</fullName>
    </alternativeName>
</protein>
<keyword evidence="20" id="KW-0464">Manganese</keyword>
<keyword evidence="8" id="KW-0808">Transferase</keyword>
<evidence type="ECO:0000256" key="18">
    <source>
        <dbReference type="ARBA" id="ARBA00023016"/>
    </source>
</evidence>
<dbReference type="Gene3D" id="1.10.287.130">
    <property type="match status" value="1"/>
</dbReference>
<evidence type="ECO:0000256" key="22">
    <source>
        <dbReference type="ARBA" id="ARBA00041776"/>
    </source>
</evidence>
<comment type="caution">
    <text evidence="26">The sequence shown here is derived from an EMBL/GenBank/DDBJ whole genome shotgun (WGS) entry which is preliminary data.</text>
</comment>
<dbReference type="SMART" id="SM00388">
    <property type="entry name" value="HisKA"/>
    <property type="match status" value="1"/>
</dbReference>
<dbReference type="PANTHER" id="PTHR44936">
    <property type="entry name" value="SENSOR PROTEIN CREC"/>
    <property type="match status" value="1"/>
</dbReference>
<evidence type="ECO:0000256" key="3">
    <source>
        <dbReference type="ARBA" id="ARBA00001946"/>
    </source>
</evidence>
<dbReference type="SMART" id="SM00304">
    <property type="entry name" value="HAMP"/>
    <property type="match status" value="1"/>
</dbReference>
<dbReference type="GO" id="GO:0005886">
    <property type="term" value="C:plasma membrane"/>
    <property type="evidence" value="ECO:0007669"/>
    <property type="project" value="UniProtKB-SubCell"/>
</dbReference>
<evidence type="ECO:0000313" key="27">
    <source>
        <dbReference type="Proteomes" id="UP000253094"/>
    </source>
</evidence>
<dbReference type="PROSITE" id="PS50109">
    <property type="entry name" value="HIS_KIN"/>
    <property type="match status" value="1"/>
</dbReference>
<dbReference type="InterPro" id="IPR005467">
    <property type="entry name" value="His_kinase_dom"/>
</dbReference>
<dbReference type="SUPFAM" id="SSF55874">
    <property type="entry name" value="ATPase domain of HSP90 chaperone/DNA topoisomerase II/histidine kinase"/>
    <property type="match status" value="1"/>
</dbReference>
<dbReference type="GO" id="GO:0000155">
    <property type="term" value="F:phosphorelay sensor kinase activity"/>
    <property type="evidence" value="ECO:0007669"/>
    <property type="project" value="InterPro"/>
</dbReference>
<evidence type="ECO:0000256" key="16">
    <source>
        <dbReference type="ARBA" id="ARBA00022989"/>
    </source>
</evidence>
<feature type="transmembrane region" description="Helical" evidence="23">
    <location>
        <begin position="12"/>
        <end position="33"/>
    </location>
</feature>
<evidence type="ECO:0000256" key="15">
    <source>
        <dbReference type="ARBA" id="ARBA00022912"/>
    </source>
</evidence>
<gene>
    <name evidence="26" type="ORF">DQ384_10305</name>
</gene>
<comment type="subcellular location">
    <subcellularLocation>
        <location evidence="4">Cell membrane</location>
        <topology evidence="4">Multi-pass membrane protein</topology>
    </subcellularLocation>
</comment>
<dbReference type="Pfam" id="PF02518">
    <property type="entry name" value="HATPase_c"/>
    <property type="match status" value="1"/>
</dbReference>
<evidence type="ECO:0000259" key="24">
    <source>
        <dbReference type="PROSITE" id="PS50109"/>
    </source>
</evidence>
<dbReference type="InterPro" id="IPR003594">
    <property type="entry name" value="HATPase_dom"/>
</dbReference>
<evidence type="ECO:0000313" key="26">
    <source>
        <dbReference type="EMBL" id="RCG31134.1"/>
    </source>
</evidence>
<dbReference type="PROSITE" id="PS50885">
    <property type="entry name" value="HAMP"/>
    <property type="match status" value="1"/>
</dbReference>
<evidence type="ECO:0000256" key="19">
    <source>
        <dbReference type="ARBA" id="ARBA00023026"/>
    </source>
</evidence>
<proteinExistence type="predicted"/>
<dbReference type="PRINTS" id="PR00344">
    <property type="entry name" value="BCTRLSENSOR"/>
</dbReference>
<keyword evidence="9 23" id="KW-0812">Transmembrane</keyword>
<comment type="cofactor">
    <cofactor evidence="3">
        <name>Mg(2+)</name>
        <dbReference type="ChEBI" id="CHEBI:18420"/>
    </cofactor>
</comment>
<dbReference type="RefSeq" id="WP_114028513.1">
    <property type="nucleotide sequence ID" value="NZ_QOIL01000005.1"/>
</dbReference>
<dbReference type="InterPro" id="IPR003661">
    <property type="entry name" value="HisK_dim/P_dom"/>
</dbReference>
<evidence type="ECO:0000256" key="8">
    <source>
        <dbReference type="ARBA" id="ARBA00022679"/>
    </source>
</evidence>
<reference evidence="26 27" key="1">
    <citation type="submission" date="2018-06" db="EMBL/GenBank/DDBJ databases">
        <title>Sphaerisporangium craniellae sp. nov., isolated from a marine sponge in the South China Sea.</title>
        <authorList>
            <person name="Li L."/>
        </authorList>
    </citation>
    <scope>NUCLEOTIDE SEQUENCE [LARGE SCALE GENOMIC DNA]</scope>
    <source>
        <strain evidence="26 27">CCTCC AA 208026</strain>
    </source>
</reference>
<evidence type="ECO:0000256" key="1">
    <source>
        <dbReference type="ARBA" id="ARBA00000085"/>
    </source>
</evidence>
<evidence type="ECO:0000256" key="23">
    <source>
        <dbReference type="SAM" id="Phobius"/>
    </source>
</evidence>
<comment type="cofactor">
    <cofactor evidence="2">
        <name>Mn(2+)</name>
        <dbReference type="ChEBI" id="CHEBI:29035"/>
    </cofactor>
</comment>
<dbReference type="InterPro" id="IPR003660">
    <property type="entry name" value="HAMP_dom"/>
</dbReference>
<evidence type="ECO:0000256" key="13">
    <source>
        <dbReference type="ARBA" id="ARBA00022840"/>
    </source>
</evidence>
<keyword evidence="17" id="KW-0902">Two-component regulatory system</keyword>
<evidence type="ECO:0000256" key="12">
    <source>
        <dbReference type="ARBA" id="ARBA00022801"/>
    </source>
</evidence>
<evidence type="ECO:0000256" key="4">
    <source>
        <dbReference type="ARBA" id="ARBA00004651"/>
    </source>
</evidence>
<keyword evidence="27" id="KW-1185">Reference proteome</keyword>
<dbReference type="Pfam" id="PF00512">
    <property type="entry name" value="HisKA"/>
    <property type="match status" value="1"/>
</dbReference>
<evidence type="ECO:0000256" key="2">
    <source>
        <dbReference type="ARBA" id="ARBA00001936"/>
    </source>
</evidence>
<dbReference type="Pfam" id="PF00672">
    <property type="entry name" value="HAMP"/>
    <property type="match status" value="1"/>
</dbReference>
<accession>A0A367FLI7</accession>
<keyword evidence="23" id="KW-0472">Membrane</keyword>
<keyword evidence="16 23" id="KW-1133">Transmembrane helix</keyword>
<dbReference type="EC" id="2.7.13.3" evidence="5"/>
<keyword evidence="6" id="KW-1003">Cell membrane</keyword>
<evidence type="ECO:0000256" key="5">
    <source>
        <dbReference type="ARBA" id="ARBA00012438"/>
    </source>
</evidence>
<dbReference type="PANTHER" id="PTHR44936:SF9">
    <property type="entry name" value="SENSOR PROTEIN CREC"/>
    <property type="match status" value="1"/>
</dbReference>
<dbReference type="AlphaFoldDB" id="A0A367FLI7"/>
<dbReference type="InterPro" id="IPR036890">
    <property type="entry name" value="HATPase_C_sf"/>
</dbReference>
<keyword evidence="7" id="KW-0597">Phosphoprotein</keyword>
<keyword evidence="12" id="KW-0378">Hydrolase</keyword>
<feature type="transmembrane region" description="Helical" evidence="23">
    <location>
        <begin position="153"/>
        <end position="175"/>
    </location>
</feature>
<evidence type="ECO:0000256" key="7">
    <source>
        <dbReference type="ARBA" id="ARBA00022553"/>
    </source>
</evidence>
<evidence type="ECO:0000256" key="21">
    <source>
        <dbReference type="ARBA" id="ARBA00040454"/>
    </source>
</evidence>
<dbReference type="CDD" id="cd06225">
    <property type="entry name" value="HAMP"/>
    <property type="match status" value="1"/>
</dbReference>
<feature type="domain" description="HAMP" evidence="25">
    <location>
        <begin position="177"/>
        <end position="229"/>
    </location>
</feature>
<dbReference type="Gene3D" id="6.10.340.10">
    <property type="match status" value="1"/>
</dbReference>
<keyword evidence="10" id="KW-0547">Nucleotide-binding</keyword>
<keyword evidence="11 26" id="KW-0418">Kinase</keyword>